<evidence type="ECO:0000313" key="1">
    <source>
        <dbReference type="EMBL" id="CAB4190201.1"/>
    </source>
</evidence>
<accession>A0A6J5R9Q1</accession>
<organism evidence="1">
    <name type="scientific">uncultured Caudovirales phage</name>
    <dbReference type="NCBI Taxonomy" id="2100421"/>
    <lineage>
        <taxon>Viruses</taxon>
        <taxon>Duplodnaviria</taxon>
        <taxon>Heunggongvirae</taxon>
        <taxon>Uroviricota</taxon>
        <taxon>Caudoviricetes</taxon>
        <taxon>Peduoviridae</taxon>
        <taxon>Maltschvirus</taxon>
        <taxon>Maltschvirus maltsch</taxon>
    </lineage>
</organism>
<dbReference type="EMBL" id="LR797147">
    <property type="protein sequence ID" value="CAB4190201.1"/>
    <property type="molecule type" value="Genomic_DNA"/>
</dbReference>
<name>A0A6J5R9Q1_9CAUD</name>
<sequence length="75" mass="8333">MSTRHDISNRPEGIFGLVLQEAAVGDEVIYHVGPHASGPHKREAFSTYTEGKCILYQRKLGAGNFEYIAKKKGKK</sequence>
<proteinExistence type="predicted"/>
<protein>
    <submittedName>
        <fullName evidence="1">Uncharacterized protein</fullName>
    </submittedName>
</protein>
<gene>
    <name evidence="1" type="ORF">UFOVP1202_36</name>
</gene>
<reference evidence="1" key="1">
    <citation type="submission" date="2020-05" db="EMBL/GenBank/DDBJ databases">
        <authorList>
            <person name="Chiriac C."/>
            <person name="Salcher M."/>
            <person name="Ghai R."/>
            <person name="Kavagutti S V."/>
        </authorList>
    </citation>
    <scope>NUCLEOTIDE SEQUENCE</scope>
</reference>